<keyword evidence="11" id="KW-0119">Carbohydrate metabolism</keyword>
<dbReference type="Pfam" id="PF00933">
    <property type="entry name" value="Glyco_hydro_3"/>
    <property type="match status" value="1"/>
</dbReference>
<dbReference type="InterPro" id="IPR026891">
    <property type="entry name" value="Fn3-like"/>
</dbReference>
<proteinExistence type="inferred from homology"/>
<feature type="chain" id="PRO_5045583412" description="beta-glucosidase" evidence="14">
    <location>
        <begin position="23"/>
        <end position="860"/>
    </location>
</feature>
<evidence type="ECO:0000256" key="14">
    <source>
        <dbReference type="SAM" id="SignalP"/>
    </source>
</evidence>
<evidence type="ECO:0000256" key="5">
    <source>
        <dbReference type="ARBA" id="ARBA00012744"/>
    </source>
</evidence>
<evidence type="ECO:0000256" key="3">
    <source>
        <dbReference type="ARBA" id="ARBA00004987"/>
    </source>
</evidence>
<dbReference type="Proteomes" id="UP000766486">
    <property type="component" value="Unassembled WGS sequence"/>
</dbReference>
<evidence type="ECO:0000256" key="12">
    <source>
        <dbReference type="ARBA" id="ARBA00023295"/>
    </source>
</evidence>
<gene>
    <name evidence="16" type="ORF">CLO192961_LOCUS117198</name>
</gene>
<dbReference type="SMART" id="SM01217">
    <property type="entry name" value="Fn3_like"/>
    <property type="match status" value="1"/>
</dbReference>
<feature type="domain" description="Fibronectin type III-like" evidence="15">
    <location>
        <begin position="782"/>
        <end position="848"/>
    </location>
</feature>
<evidence type="ECO:0000256" key="11">
    <source>
        <dbReference type="ARBA" id="ARBA00023277"/>
    </source>
</evidence>
<comment type="similarity">
    <text evidence="4">Belongs to the glycosyl hydrolase 3 family.</text>
</comment>
<dbReference type="Pfam" id="PF01915">
    <property type="entry name" value="Glyco_hydro_3_C"/>
    <property type="match status" value="1"/>
</dbReference>
<protein>
    <recommendedName>
        <fullName evidence="5">beta-glucosidase</fullName>
        <ecNumber evidence="5">3.2.1.21</ecNumber>
    </recommendedName>
</protein>
<keyword evidence="10" id="KW-0325">Glycoprotein</keyword>
<dbReference type="InterPro" id="IPR050288">
    <property type="entry name" value="Cellulose_deg_GH3"/>
</dbReference>
<keyword evidence="12" id="KW-0326">Glycosidase</keyword>
<dbReference type="SUPFAM" id="SSF51445">
    <property type="entry name" value="(Trans)glycosidases"/>
    <property type="match status" value="1"/>
</dbReference>
<evidence type="ECO:0000256" key="6">
    <source>
        <dbReference type="ARBA" id="ARBA00022525"/>
    </source>
</evidence>
<dbReference type="Pfam" id="PF14310">
    <property type="entry name" value="Fn3-like"/>
    <property type="match status" value="1"/>
</dbReference>
<evidence type="ECO:0000256" key="2">
    <source>
        <dbReference type="ARBA" id="ARBA00004613"/>
    </source>
</evidence>
<keyword evidence="6" id="KW-0964">Secreted</keyword>
<comment type="caution">
    <text evidence="16">The sequence shown here is derived from an EMBL/GenBank/DDBJ whole genome shotgun (WGS) entry which is preliminary data.</text>
</comment>
<keyword evidence="7 14" id="KW-0732">Signal</keyword>
<feature type="signal peptide" evidence="14">
    <location>
        <begin position="1"/>
        <end position="22"/>
    </location>
</feature>
<evidence type="ECO:0000259" key="15">
    <source>
        <dbReference type="SMART" id="SM01217"/>
    </source>
</evidence>
<evidence type="ECO:0000256" key="13">
    <source>
        <dbReference type="ARBA" id="ARBA00023326"/>
    </source>
</evidence>
<evidence type="ECO:0000313" key="16">
    <source>
        <dbReference type="EMBL" id="VUC23421.1"/>
    </source>
</evidence>
<evidence type="ECO:0000256" key="9">
    <source>
        <dbReference type="ARBA" id="ARBA00023001"/>
    </source>
</evidence>
<dbReference type="InterPro" id="IPR036881">
    <property type="entry name" value="Glyco_hydro_3_C_sf"/>
</dbReference>
<comment type="catalytic activity">
    <reaction evidence="1">
        <text>Hydrolysis of terminal, non-reducing beta-D-glucosyl residues with release of beta-D-glucose.</text>
        <dbReference type="EC" id="3.2.1.21"/>
    </reaction>
</comment>
<evidence type="ECO:0000256" key="10">
    <source>
        <dbReference type="ARBA" id="ARBA00023180"/>
    </source>
</evidence>
<dbReference type="EC" id="3.2.1.21" evidence="5"/>
<dbReference type="InterPro" id="IPR036962">
    <property type="entry name" value="Glyco_hydro_3_N_sf"/>
</dbReference>
<comment type="subcellular location">
    <subcellularLocation>
        <location evidence="2">Secreted</location>
    </subcellularLocation>
</comment>
<dbReference type="PANTHER" id="PTHR42715:SF5">
    <property type="entry name" value="BETA-GLUCOSIDASE M-RELATED"/>
    <property type="match status" value="1"/>
</dbReference>
<comment type="pathway">
    <text evidence="3">Glycan metabolism; cellulose degradation.</text>
</comment>
<dbReference type="InterPro" id="IPR001764">
    <property type="entry name" value="Glyco_hydro_3_N"/>
</dbReference>
<dbReference type="InterPro" id="IPR013783">
    <property type="entry name" value="Ig-like_fold"/>
</dbReference>
<evidence type="ECO:0000256" key="4">
    <source>
        <dbReference type="ARBA" id="ARBA00005336"/>
    </source>
</evidence>
<dbReference type="EMBL" id="CABFNS010000705">
    <property type="protein sequence ID" value="VUC23421.1"/>
    <property type="molecule type" value="Genomic_DNA"/>
</dbReference>
<dbReference type="SUPFAM" id="SSF52279">
    <property type="entry name" value="Beta-D-glucan exohydrolase, C-terminal domain"/>
    <property type="match status" value="1"/>
</dbReference>
<sequence length="860" mass="92559">MSTLKSLILVFFTGIPIIGVYASSSQYIPDDTFFYGQSPPVYPSPIGSGRGTWAGAYEKARALVSQMSLEEKVNLTNGIPALEAGNGCIGNSGAIPRLGFPGLCFQDSGQGVHAAELVNGYPGGLHVGARKLADDPSWNKELTYQRGLAMGGEFRIKGVNVVNGPGIYALTVVVEHVLTETVPGPLGRVATGGRNWEGFSNDPYLSGLLTGITVKGIQQRGVIASVKLRQTQHLIGNEQESNRNPSVEANGTKVEAVSSNIDDKTMHELYLWAWAGELTSGPLKGYTADDRVDAVRAGCGGVMCSYQRINNSYACANSKVLNGLLKTELGFDGFVVADWNAQHAGVATANAGLDLTMPTVGFWGSELVAAVKNGSVDTTRLDDMATRLVASWYQMSQDLSYPDRGVGLPINIFAPHTPIDARNSSSKAITLNGAIEGHVLVKNIRNALPLKKSKLLSLYGYSATVARLNNPDLGAINGQPPTQTPDPKAYAWMLGFESYVPEDAFRGFLRLPYSREISHIAPKGTIIAGGGGGSLSPTYISAPLDALQDRASRDGTALFWDFENLNATGRVVGSTDACLVFLNAFASESYDRPGLRDDYSDALVNNIADQCANTIVIIHNAGVRLVDQFADHPNVTAIIFAHVPGQDSGSALVSLLYGDVSFSGKLPYTVPKNESDYTEGTFLPTTPEASYKAYPQSDFVEGVYIDYRSFDKRDITPRYEFGFGLSYTTFVYSDLMIKTTPSADLSLFPSGDIQQGGEDDLWDEIIVVTARLTNSGTMHAAEVSQLYVGIPGGPLRQLRGFEKTFLQSGSTAVIAFTLLRRDLSTWDVGAQMWLLQKGEYQFYVGASSRNIALTGAWTLE</sequence>
<dbReference type="PANTHER" id="PTHR42715">
    <property type="entry name" value="BETA-GLUCOSIDASE"/>
    <property type="match status" value="1"/>
</dbReference>
<evidence type="ECO:0000256" key="1">
    <source>
        <dbReference type="ARBA" id="ARBA00000448"/>
    </source>
</evidence>
<dbReference type="InterPro" id="IPR017853">
    <property type="entry name" value="GH"/>
</dbReference>
<accession>A0ABY6TXJ0</accession>
<keyword evidence="13" id="KW-0624">Polysaccharide degradation</keyword>
<dbReference type="PRINTS" id="PR00133">
    <property type="entry name" value="GLHYDRLASE3"/>
</dbReference>
<evidence type="ECO:0000256" key="7">
    <source>
        <dbReference type="ARBA" id="ARBA00022729"/>
    </source>
</evidence>
<dbReference type="Gene3D" id="3.40.50.1700">
    <property type="entry name" value="Glycoside hydrolase family 3 C-terminal domain"/>
    <property type="match status" value="1"/>
</dbReference>
<evidence type="ECO:0000313" key="17">
    <source>
        <dbReference type="Proteomes" id="UP000766486"/>
    </source>
</evidence>
<keyword evidence="9" id="KW-0136">Cellulose degradation</keyword>
<evidence type="ECO:0000256" key="8">
    <source>
        <dbReference type="ARBA" id="ARBA00022801"/>
    </source>
</evidence>
<keyword evidence="17" id="KW-1185">Reference proteome</keyword>
<organism evidence="16 17">
    <name type="scientific">Bionectria ochroleuca</name>
    <name type="common">Gliocladium roseum</name>
    <dbReference type="NCBI Taxonomy" id="29856"/>
    <lineage>
        <taxon>Eukaryota</taxon>
        <taxon>Fungi</taxon>
        <taxon>Dikarya</taxon>
        <taxon>Ascomycota</taxon>
        <taxon>Pezizomycotina</taxon>
        <taxon>Sordariomycetes</taxon>
        <taxon>Hypocreomycetidae</taxon>
        <taxon>Hypocreales</taxon>
        <taxon>Bionectriaceae</taxon>
        <taxon>Clonostachys</taxon>
    </lineage>
</organism>
<name>A0ABY6TXJ0_BIOOC</name>
<dbReference type="InterPro" id="IPR002772">
    <property type="entry name" value="Glyco_hydro_3_C"/>
</dbReference>
<keyword evidence="8" id="KW-0378">Hydrolase</keyword>
<reference evidence="16 17" key="1">
    <citation type="submission" date="2019-06" db="EMBL/GenBank/DDBJ databases">
        <authorList>
            <person name="Broberg M."/>
        </authorList>
    </citation>
    <scope>NUCLEOTIDE SEQUENCE [LARGE SCALE GENOMIC DNA]</scope>
</reference>
<dbReference type="Gene3D" id="2.60.40.10">
    <property type="entry name" value="Immunoglobulins"/>
    <property type="match status" value="1"/>
</dbReference>
<dbReference type="Gene3D" id="3.20.20.300">
    <property type="entry name" value="Glycoside hydrolase, family 3, N-terminal domain"/>
    <property type="match status" value="1"/>
</dbReference>